<proteinExistence type="predicted"/>
<keyword evidence="1" id="KW-0732">Signal</keyword>
<sequence>MKNIYIILLLGTIQSILWACTETNDVINPGDKPVIEAYLAPNHPVSLKAYTEIPYSESSEGVSQVIDGLSIKIIGSNGKTFVLKSVGNGAYESAANELIGVAGTTYSLEFDYKGRKVTATTEIPAKPVNFASDKKEISRTQIDLSAGFQGGVRPPGGGFNEQNTSVNLTWSNPNNYYHFIAVENVETDPVQILIPPTGRTFPNFRFFNEPLTGSSNEVRSQSFQYFGKHNIILYRVNPEYAALYQSSGTTSQNLSTPPTSIINGLGIFTGINADTIKFVVNKN</sequence>
<reference evidence="2" key="2">
    <citation type="submission" date="2020-09" db="EMBL/GenBank/DDBJ databases">
        <authorList>
            <person name="Sun Q."/>
            <person name="Zhou Y."/>
        </authorList>
    </citation>
    <scope>NUCLEOTIDE SEQUENCE</scope>
    <source>
        <strain evidence="2">CGMCC 1.15958</strain>
    </source>
</reference>
<dbReference type="AlphaFoldDB" id="A0A916YKB3"/>
<accession>A0A916YKB3</accession>
<organism evidence="2 3">
    <name type="scientific">Emticicia aquatilis</name>
    <dbReference type="NCBI Taxonomy" id="1537369"/>
    <lineage>
        <taxon>Bacteria</taxon>
        <taxon>Pseudomonadati</taxon>
        <taxon>Bacteroidota</taxon>
        <taxon>Cytophagia</taxon>
        <taxon>Cytophagales</taxon>
        <taxon>Leadbetterellaceae</taxon>
        <taxon>Emticicia</taxon>
    </lineage>
</organism>
<dbReference type="EMBL" id="BMKK01000002">
    <property type="protein sequence ID" value="GGD47372.1"/>
    <property type="molecule type" value="Genomic_DNA"/>
</dbReference>
<feature type="signal peptide" evidence="1">
    <location>
        <begin position="1"/>
        <end position="19"/>
    </location>
</feature>
<reference evidence="2" key="1">
    <citation type="journal article" date="2014" name="Int. J. Syst. Evol. Microbiol.">
        <title>Complete genome sequence of Corynebacterium casei LMG S-19264T (=DSM 44701T), isolated from a smear-ripened cheese.</title>
        <authorList>
            <consortium name="US DOE Joint Genome Institute (JGI-PGF)"/>
            <person name="Walter F."/>
            <person name="Albersmeier A."/>
            <person name="Kalinowski J."/>
            <person name="Ruckert C."/>
        </authorList>
    </citation>
    <scope>NUCLEOTIDE SEQUENCE</scope>
    <source>
        <strain evidence="2">CGMCC 1.15958</strain>
    </source>
</reference>
<evidence type="ECO:0008006" key="4">
    <source>
        <dbReference type="Google" id="ProtNLM"/>
    </source>
</evidence>
<feature type="chain" id="PRO_5037252237" description="DUF4249 family protein" evidence="1">
    <location>
        <begin position="20"/>
        <end position="283"/>
    </location>
</feature>
<gene>
    <name evidence="2" type="ORF">GCM10011514_09210</name>
</gene>
<evidence type="ECO:0000313" key="3">
    <source>
        <dbReference type="Proteomes" id="UP000609064"/>
    </source>
</evidence>
<dbReference type="RefSeq" id="WP_188764867.1">
    <property type="nucleotide sequence ID" value="NZ_BMKK01000002.1"/>
</dbReference>
<evidence type="ECO:0000256" key="1">
    <source>
        <dbReference type="SAM" id="SignalP"/>
    </source>
</evidence>
<dbReference type="Proteomes" id="UP000609064">
    <property type="component" value="Unassembled WGS sequence"/>
</dbReference>
<comment type="caution">
    <text evidence="2">The sequence shown here is derived from an EMBL/GenBank/DDBJ whole genome shotgun (WGS) entry which is preliminary data.</text>
</comment>
<name>A0A916YKB3_9BACT</name>
<keyword evidence="3" id="KW-1185">Reference proteome</keyword>
<evidence type="ECO:0000313" key="2">
    <source>
        <dbReference type="EMBL" id="GGD47372.1"/>
    </source>
</evidence>
<protein>
    <recommendedName>
        <fullName evidence="4">DUF4249 family protein</fullName>
    </recommendedName>
</protein>